<dbReference type="InterPro" id="IPR005043">
    <property type="entry name" value="XPO2_C"/>
</dbReference>
<name>A0AA39T4G4_ACESA</name>
<dbReference type="Pfam" id="PF03378">
    <property type="entry name" value="CAS_CSE1"/>
    <property type="match status" value="1"/>
</dbReference>
<dbReference type="Gene3D" id="1.25.10.10">
    <property type="entry name" value="Leucine-rich Repeat Variant"/>
    <property type="match status" value="2"/>
</dbReference>
<evidence type="ECO:0000313" key="3">
    <source>
        <dbReference type="EMBL" id="KAK0600150.1"/>
    </source>
</evidence>
<dbReference type="EMBL" id="JAUESC010000003">
    <property type="protein sequence ID" value="KAK0600150.1"/>
    <property type="molecule type" value="Genomic_DNA"/>
</dbReference>
<feature type="domain" description="Exportin-2 central" evidence="2">
    <location>
        <begin position="132"/>
        <end position="262"/>
    </location>
</feature>
<dbReference type="GO" id="GO:0031267">
    <property type="term" value="F:small GTPase binding"/>
    <property type="evidence" value="ECO:0007669"/>
    <property type="project" value="InterPro"/>
</dbReference>
<dbReference type="GO" id="GO:0005829">
    <property type="term" value="C:cytosol"/>
    <property type="evidence" value="ECO:0007669"/>
    <property type="project" value="TreeGrafter"/>
</dbReference>
<dbReference type="InterPro" id="IPR011989">
    <property type="entry name" value="ARM-like"/>
</dbReference>
<dbReference type="GO" id="GO:0006611">
    <property type="term" value="P:protein export from nucleus"/>
    <property type="evidence" value="ECO:0007669"/>
    <property type="project" value="TreeGrafter"/>
</dbReference>
<protein>
    <submittedName>
        <fullName evidence="3">Uncharacterized protein</fullName>
    </submittedName>
</protein>
<feature type="domain" description="Exportin-2 central" evidence="2">
    <location>
        <begin position="1"/>
        <end position="130"/>
    </location>
</feature>
<dbReference type="GO" id="GO:0005635">
    <property type="term" value="C:nuclear envelope"/>
    <property type="evidence" value="ECO:0007669"/>
    <property type="project" value="TreeGrafter"/>
</dbReference>
<dbReference type="InterPro" id="IPR013713">
    <property type="entry name" value="XPO2_central"/>
</dbReference>
<feature type="domain" description="Exportin-2 C-terminal" evidence="1">
    <location>
        <begin position="263"/>
        <end position="359"/>
    </location>
</feature>
<proteinExistence type="predicted"/>
<organism evidence="3 4">
    <name type="scientific">Acer saccharum</name>
    <name type="common">Sugar maple</name>
    <dbReference type="NCBI Taxonomy" id="4024"/>
    <lineage>
        <taxon>Eukaryota</taxon>
        <taxon>Viridiplantae</taxon>
        <taxon>Streptophyta</taxon>
        <taxon>Embryophyta</taxon>
        <taxon>Tracheophyta</taxon>
        <taxon>Spermatophyta</taxon>
        <taxon>Magnoliopsida</taxon>
        <taxon>eudicotyledons</taxon>
        <taxon>Gunneridae</taxon>
        <taxon>Pentapetalae</taxon>
        <taxon>rosids</taxon>
        <taxon>malvids</taxon>
        <taxon>Sapindales</taxon>
        <taxon>Sapindaceae</taxon>
        <taxon>Hippocastanoideae</taxon>
        <taxon>Acereae</taxon>
        <taxon>Acer</taxon>
    </lineage>
</organism>
<gene>
    <name evidence="3" type="ORF">LWI29_012204</name>
</gene>
<dbReference type="PANTHER" id="PTHR10997">
    <property type="entry name" value="IMPORTIN-7, 8, 11"/>
    <property type="match status" value="1"/>
</dbReference>
<reference evidence="3" key="2">
    <citation type="submission" date="2023-06" db="EMBL/GenBank/DDBJ databases">
        <authorList>
            <person name="Swenson N.G."/>
            <person name="Wegrzyn J.L."/>
            <person name="Mcevoy S.L."/>
        </authorList>
    </citation>
    <scope>NUCLEOTIDE SEQUENCE</scope>
    <source>
        <strain evidence="3">NS2018</strain>
        <tissue evidence="3">Leaf</tissue>
    </source>
</reference>
<dbReference type="AlphaFoldDB" id="A0AA39T4G4"/>
<reference evidence="3" key="1">
    <citation type="journal article" date="2022" name="Plant J.">
        <title>Strategies of tolerance reflected in two North American maple genomes.</title>
        <authorList>
            <person name="McEvoy S.L."/>
            <person name="Sezen U.U."/>
            <person name="Trouern-Trend A."/>
            <person name="McMahon S.M."/>
            <person name="Schaberg P.G."/>
            <person name="Yang J."/>
            <person name="Wegrzyn J.L."/>
            <person name="Swenson N.G."/>
        </authorList>
    </citation>
    <scope>NUCLEOTIDE SEQUENCE</scope>
    <source>
        <strain evidence="3">NS2018</strain>
    </source>
</reference>
<dbReference type="InterPro" id="IPR016024">
    <property type="entry name" value="ARM-type_fold"/>
</dbReference>
<evidence type="ECO:0000259" key="1">
    <source>
        <dbReference type="Pfam" id="PF03378"/>
    </source>
</evidence>
<dbReference type="Pfam" id="PF08506">
    <property type="entry name" value="Cse1"/>
    <property type="match status" value="2"/>
</dbReference>
<evidence type="ECO:0000259" key="2">
    <source>
        <dbReference type="Pfam" id="PF08506"/>
    </source>
</evidence>
<dbReference type="SUPFAM" id="SSF48371">
    <property type="entry name" value="ARM repeat"/>
    <property type="match status" value="1"/>
</dbReference>
<comment type="caution">
    <text evidence="3">The sequence shown here is derived from an EMBL/GenBank/DDBJ whole genome shotgun (WGS) entry which is preliminary data.</text>
</comment>
<evidence type="ECO:0000313" key="4">
    <source>
        <dbReference type="Proteomes" id="UP001168877"/>
    </source>
</evidence>
<dbReference type="GO" id="GO:0006606">
    <property type="term" value="P:protein import into nucleus"/>
    <property type="evidence" value="ECO:0007669"/>
    <property type="project" value="TreeGrafter"/>
</dbReference>
<accession>A0AA39T4G4</accession>
<keyword evidence="4" id="KW-1185">Reference proteome</keyword>
<dbReference type="PANTHER" id="PTHR10997:SF8">
    <property type="entry name" value="EXPORTIN-2"/>
    <property type="match status" value="1"/>
</dbReference>
<sequence length="372" mass="41272">MKKWMGEFKKYLTTIYPALESSSDGLGVVDELKAAVCENISLYMEVNEEEFQGYLNDFALAVWTLLGNVSQSSARDILAVTAIKFLTTVSTSVHYTLFSGEGVIPLICQSIVIPNVRLRHEDEELFEMNYGIATNYKQKVTEIVPVLIQTLLSSFAANPVGNWKDKDCAIYLVVSLATKKAGVTYVSSDVVDVQSFFTSVIVTELQGQDVNAFPMLKAGALKFFTMFRSQIPKPLAFQLFPDLVRFLGAESNVVHSYAASCLEKFFLVKDEGGRARYDSADITPYLPVLMTNLFNAMKFPESEENQYLMKCIMRILGVAEISTEVAGPCISGLTSILNEVCKNPKNPIFNLYLFESVVVLGMPEGSLSNITF</sequence>
<dbReference type="GO" id="GO:0005049">
    <property type="term" value="F:nuclear export signal receptor activity"/>
    <property type="evidence" value="ECO:0007669"/>
    <property type="project" value="TreeGrafter"/>
</dbReference>
<dbReference type="Proteomes" id="UP001168877">
    <property type="component" value="Unassembled WGS sequence"/>
</dbReference>